<gene>
    <name evidence="2" type="ORF">FIM25_10020</name>
</gene>
<keyword evidence="3" id="KW-1185">Reference proteome</keyword>
<evidence type="ECO:0000256" key="1">
    <source>
        <dbReference type="SAM" id="MobiDB-lite"/>
    </source>
</evidence>
<dbReference type="AlphaFoldDB" id="A0A5S5MFK9"/>
<name>A0A5S5MFK9_9BACT</name>
<sequence length="248" mass="28472">MDREKRLAEILGDDQRTHPREMLSYRDLRLLLQYDPWIREELKSLLSVQNLTVKTTEEEKPEEISAESLKSQCPHETVYDETEPDHFHEDLKDTADAPKQEPEPDPLVLELAPALMLLQRIQEDEGLAKSWLRPDESRGQSLMRVMAIASQWDRILLLWDDLCERCKKKKRPCTEGESQILEGSVALHNLGWKDRKAGLVYVKNGEKYDHKSHMEIASSGNKITALLLPGLQNASGEVQKRPLVSKEA</sequence>
<dbReference type="RefSeq" id="WP_139448814.1">
    <property type="nucleotide sequence ID" value="NZ_VDMB01000011.1"/>
</dbReference>
<feature type="region of interest" description="Disordered" evidence="1">
    <location>
        <begin position="53"/>
        <end position="84"/>
    </location>
</feature>
<reference evidence="2 3" key="1">
    <citation type="submission" date="2019-06" db="EMBL/GenBank/DDBJ databases">
        <title>Desulfobotulus mexicanus sp. nov., a novel sulfate-reducing bacterium isolated from the sediment of an alkaline crater lake in Mexico.</title>
        <authorList>
            <person name="Hirschler-Rea A."/>
        </authorList>
    </citation>
    <scope>NUCLEOTIDE SEQUENCE [LARGE SCALE GENOMIC DNA]</scope>
    <source>
        <strain evidence="2 3">PAR22N</strain>
    </source>
</reference>
<evidence type="ECO:0000313" key="2">
    <source>
        <dbReference type="EMBL" id="TYT74480.1"/>
    </source>
</evidence>
<comment type="caution">
    <text evidence="2">The sequence shown here is derived from an EMBL/GenBank/DDBJ whole genome shotgun (WGS) entry which is preliminary data.</text>
</comment>
<dbReference type="OrthoDB" id="7033421at2"/>
<protein>
    <submittedName>
        <fullName evidence="2">Uncharacterized protein</fullName>
    </submittedName>
</protein>
<proteinExistence type="predicted"/>
<dbReference type="EMBL" id="VDMB01000011">
    <property type="protein sequence ID" value="TYT74480.1"/>
    <property type="molecule type" value="Genomic_DNA"/>
</dbReference>
<organism evidence="2 3">
    <name type="scientific">Desulfobotulus mexicanus</name>
    <dbReference type="NCBI Taxonomy" id="2586642"/>
    <lineage>
        <taxon>Bacteria</taxon>
        <taxon>Pseudomonadati</taxon>
        <taxon>Thermodesulfobacteriota</taxon>
        <taxon>Desulfobacteria</taxon>
        <taxon>Desulfobacterales</taxon>
        <taxon>Desulfobacteraceae</taxon>
        <taxon>Desulfobotulus</taxon>
    </lineage>
</organism>
<evidence type="ECO:0000313" key="3">
    <source>
        <dbReference type="Proteomes" id="UP000321899"/>
    </source>
</evidence>
<dbReference type="Proteomes" id="UP000321899">
    <property type="component" value="Unassembled WGS sequence"/>
</dbReference>
<accession>A0A5S5MFK9</accession>